<proteinExistence type="predicted"/>
<accession>A0ABD3FPI2</accession>
<feature type="domain" description="Retrovirus-related Pol polyprotein from transposon TNT 1-94-like beta-barrel" evidence="2">
    <location>
        <begin position="482"/>
        <end position="564"/>
    </location>
</feature>
<feature type="compositionally biased region" description="Basic and acidic residues" evidence="1">
    <location>
        <begin position="108"/>
        <end position="125"/>
    </location>
</feature>
<dbReference type="Proteomes" id="UP001632037">
    <property type="component" value="Unassembled WGS sequence"/>
</dbReference>
<feature type="compositionally biased region" description="Low complexity" evidence="1">
    <location>
        <begin position="372"/>
        <end position="394"/>
    </location>
</feature>
<feature type="compositionally biased region" description="Acidic residues" evidence="1">
    <location>
        <begin position="429"/>
        <end position="441"/>
    </location>
</feature>
<evidence type="ECO:0000313" key="4">
    <source>
        <dbReference type="Proteomes" id="UP001632037"/>
    </source>
</evidence>
<dbReference type="EMBL" id="JBIMZQ010000010">
    <property type="protein sequence ID" value="KAL3668638.1"/>
    <property type="molecule type" value="Genomic_DNA"/>
</dbReference>
<feature type="region of interest" description="Disordered" evidence="1">
    <location>
        <begin position="47"/>
        <end position="148"/>
    </location>
</feature>
<evidence type="ECO:0000313" key="3">
    <source>
        <dbReference type="EMBL" id="KAL3668638.1"/>
    </source>
</evidence>
<feature type="compositionally biased region" description="Acidic residues" evidence="1">
    <location>
        <begin position="77"/>
        <end position="89"/>
    </location>
</feature>
<organism evidence="3 4">
    <name type="scientific">Phytophthora oleae</name>
    <dbReference type="NCBI Taxonomy" id="2107226"/>
    <lineage>
        <taxon>Eukaryota</taxon>
        <taxon>Sar</taxon>
        <taxon>Stramenopiles</taxon>
        <taxon>Oomycota</taxon>
        <taxon>Peronosporomycetes</taxon>
        <taxon>Peronosporales</taxon>
        <taxon>Peronosporaceae</taxon>
        <taxon>Phytophthora</taxon>
    </lineage>
</organism>
<evidence type="ECO:0000259" key="2">
    <source>
        <dbReference type="Pfam" id="PF22936"/>
    </source>
</evidence>
<reference evidence="3 4" key="1">
    <citation type="submission" date="2024-09" db="EMBL/GenBank/DDBJ databases">
        <title>Genome sequencing and assembly of Phytophthora oleae, isolate VK10A, causative agent of rot of olive drupes.</title>
        <authorList>
            <person name="Conti Taguali S."/>
            <person name="Riolo M."/>
            <person name="La Spada F."/>
            <person name="Cacciola S.O."/>
            <person name="Dionisio G."/>
        </authorList>
    </citation>
    <scope>NUCLEOTIDE SEQUENCE [LARGE SCALE GENOMIC DNA]</scope>
    <source>
        <strain evidence="3 4">VK10A</strain>
    </source>
</reference>
<evidence type="ECO:0000256" key="1">
    <source>
        <dbReference type="SAM" id="MobiDB-lite"/>
    </source>
</evidence>
<dbReference type="InterPro" id="IPR054722">
    <property type="entry name" value="PolX-like_BBD"/>
</dbReference>
<feature type="compositionally biased region" description="Gly residues" evidence="1">
    <location>
        <begin position="402"/>
        <end position="416"/>
    </location>
</feature>
<feature type="compositionally biased region" description="Acidic residues" evidence="1">
    <location>
        <begin position="47"/>
        <end position="67"/>
    </location>
</feature>
<feature type="region of interest" description="Disordered" evidence="1">
    <location>
        <begin position="359"/>
        <end position="451"/>
    </location>
</feature>
<dbReference type="Pfam" id="PF14223">
    <property type="entry name" value="Retrotran_gag_2"/>
    <property type="match status" value="1"/>
</dbReference>
<name>A0ABD3FPI2_9STRA</name>
<comment type="caution">
    <text evidence="3">The sequence shown here is derived from an EMBL/GenBank/DDBJ whole genome shotgun (WGS) entry which is preliminary data.</text>
</comment>
<protein>
    <recommendedName>
        <fullName evidence="2">Retrovirus-related Pol polyprotein from transposon TNT 1-94-like beta-barrel domain-containing protein</fullName>
    </recommendedName>
</protein>
<sequence length="624" mass="70257">MSPRKASSDDFPHLVGAENFDVWKARVCAALDGKHLLGYVKQFDYDGVSEEESDESASDMSDIDDEPETKAAKNAEVDSDAVDYEDSDDELKPPSDSDEDSGASSDTSIKRKDLPVVRPFSQRDARRARKRAKKEKPQLLSQRERRRQEAKTKAFLMKTMDNMHVRLVKNLMTSYEIFNFICQKYEGAAFHGDPYFIQHYLMEIKYEEGSDLTEFFLKLENAMKAASEATESVMTEGQKSIYLFHSMPKSWKDDLRIWKGQWKYIPYEDLKQSIEGKVRDLQAQERYTLAKGTPETPATKEERALVATGPSASHAQNRDNANVCSYCDRPRHNIRQCCGLQKDLRDGRVKAGTVLPANFAFKGNSNRDHPYRNSNNRNNGHNNNGNNGRNNKGNNNRDFKGNNGGGKNKQGNGGKQRGQERYKDRPLESDNDEDDENDEDSSNNRKVSRQGRRETGFIAIATTINLPISLTAQAKVEPDPTWTIDSGCTRHVTHESQWFADITTSGGSITVGGNNQIPIEGIGRVELEVSDSKGNTQTLILHGVLYAPQLQFSLLSVPAAVKHDFRFNFDRKQCAVQTDQRFKIKAPMADNTDLYQFQAKQAAQPAALVASGAKPYMDLMDLYL</sequence>
<dbReference type="Pfam" id="PF22936">
    <property type="entry name" value="Pol_BBD"/>
    <property type="match status" value="1"/>
</dbReference>
<dbReference type="AlphaFoldDB" id="A0ABD3FPI2"/>
<feature type="compositionally biased region" description="Basic and acidic residues" evidence="1">
    <location>
        <begin position="417"/>
        <end position="428"/>
    </location>
</feature>
<gene>
    <name evidence="3" type="ORF">V7S43_019047</name>
</gene>
<keyword evidence="4" id="KW-1185">Reference proteome</keyword>